<comment type="caution">
    <text evidence="1">The sequence shown here is derived from an EMBL/GenBank/DDBJ whole genome shotgun (WGS) entry which is preliminary data.</text>
</comment>
<organism evidence="1 2">
    <name type="scientific">Acrasis kona</name>
    <dbReference type="NCBI Taxonomy" id="1008807"/>
    <lineage>
        <taxon>Eukaryota</taxon>
        <taxon>Discoba</taxon>
        <taxon>Heterolobosea</taxon>
        <taxon>Tetramitia</taxon>
        <taxon>Eutetramitia</taxon>
        <taxon>Acrasidae</taxon>
        <taxon>Acrasis</taxon>
    </lineage>
</organism>
<accession>A0AAW2Z0H9</accession>
<dbReference type="Proteomes" id="UP001431209">
    <property type="component" value="Unassembled WGS sequence"/>
</dbReference>
<dbReference type="InterPro" id="IPR032675">
    <property type="entry name" value="LRR_dom_sf"/>
</dbReference>
<dbReference type="PANTHER" id="PTHR13318">
    <property type="entry name" value="PARTNER OF PAIRED, ISOFORM B-RELATED"/>
    <property type="match status" value="1"/>
</dbReference>
<dbReference type="AlphaFoldDB" id="A0AAW2Z0H9"/>
<dbReference type="PANTHER" id="PTHR13318:SF190">
    <property type="entry name" value="PARTNER OF PAIRED, ISOFORM B"/>
    <property type="match status" value="1"/>
</dbReference>
<proteinExistence type="predicted"/>
<sequence>MTCFESESRRPQEVDDRDLKRKRTCKENIVVKCLLDVGEDALILISLFLKTNAWLNFSTTCKAVESYRSNTIINSNKNYTVSPETTDDDLGRIFPTREGDVNGSQLRGICNLNMFDCNNITNKGLFHLRGLKHLQLLNCTNISAEGFKHLKGIQKLTMIGSRMNDHGLSYLNGIRVLTVDFSSAEVITDAGISNLSGIWKLDISNCIQLTDVGLSYLTGIHTLDITFNVLVTDKGFSYLKGISVLFAHWSNITDVGLSYLEGIDTLGINQCKNITDVGYSYLKGIRSLEAHGKNITDEGLSYLRGIEILDLEESHKITDVGLSYLAGILNLRMDGRLITNVGLHYLRGIKSLYLLHANGVTDDSFKHLGRVMLVGLEYCNNVSLTGLANIDNCFILKVFCCANIPNIDYVIVSRDDLLATQDNLVGTSLPESTPAIK</sequence>
<dbReference type="SMART" id="SM00367">
    <property type="entry name" value="LRR_CC"/>
    <property type="match status" value="4"/>
</dbReference>
<evidence type="ECO:0008006" key="3">
    <source>
        <dbReference type="Google" id="ProtNLM"/>
    </source>
</evidence>
<protein>
    <recommendedName>
        <fullName evidence="3">F-box/LRR-repeat protein 14</fullName>
    </recommendedName>
</protein>
<dbReference type="GO" id="GO:0031146">
    <property type="term" value="P:SCF-dependent proteasomal ubiquitin-dependent protein catabolic process"/>
    <property type="evidence" value="ECO:0007669"/>
    <property type="project" value="TreeGrafter"/>
</dbReference>
<dbReference type="GO" id="GO:0019005">
    <property type="term" value="C:SCF ubiquitin ligase complex"/>
    <property type="evidence" value="ECO:0007669"/>
    <property type="project" value="TreeGrafter"/>
</dbReference>
<keyword evidence="2" id="KW-1185">Reference proteome</keyword>
<dbReference type="EMBL" id="JAOPGA020000904">
    <property type="protein sequence ID" value="KAL0482889.1"/>
    <property type="molecule type" value="Genomic_DNA"/>
</dbReference>
<dbReference type="SUPFAM" id="SSF52047">
    <property type="entry name" value="RNI-like"/>
    <property type="match status" value="1"/>
</dbReference>
<evidence type="ECO:0000313" key="1">
    <source>
        <dbReference type="EMBL" id="KAL0482889.1"/>
    </source>
</evidence>
<gene>
    <name evidence="1" type="ORF">AKO1_014182</name>
</gene>
<dbReference type="Gene3D" id="3.80.10.10">
    <property type="entry name" value="Ribonuclease Inhibitor"/>
    <property type="match status" value="3"/>
</dbReference>
<name>A0AAW2Z0H9_9EUKA</name>
<evidence type="ECO:0000313" key="2">
    <source>
        <dbReference type="Proteomes" id="UP001431209"/>
    </source>
</evidence>
<reference evidence="1 2" key="1">
    <citation type="submission" date="2024-03" db="EMBL/GenBank/DDBJ databases">
        <title>The Acrasis kona genome and developmental transcriptomes reveal deep origins of eukaryotic multicellular pathways.</title>
        <authorList>
            <person name="Sheikh S."/>
            <person name="Fu C.-J."/>
            <person name="Brown M.W."/>
            <person name="Baldauf S.L."/>
        </authorList>
    </citation>
    <scope>NUCLEOTIDE SEQUENCE [LARGE SCALE GENOMIC DNA]</scope>
    <source>
        <strain evidence="1 2">ATCC MYA-3509</strain>
    </source>
</reference>
<dbReference type="InterPro" id="IPR006553">
    <property type="entry name" value="Leu-rich_rpt_Cys-con_subtyp"/>
</dbReference>